<dbReference type="AlphaFoldDB" id="A0A2Z3LI03"/>
<sequence length="213" mass="23873">MLHSDTQEAGSVENNLIQNVPSKTAIKVLDLASVSHDQQETYLKQIAQWYYDEWGKYCASDKPNVQSFQIEKSELVANQLPVTLIACEGTPPTDKLVAVVRLKKDAIEDANKEKIFPEGTYALSGLYVAKHYRGKNIGKTLVAQALTIAIKQYHAEALGFFSHSKKAQSLYEHYGIPLCGRRKIHDKEAALYFMDNPALLLQKLSMPPYEEGT</sequence>
<protein>
    <recommendedName>
        <fullName evidence="1">N-acetyltransferase domain-containing protein</fullName>
    </recommendedName>
</protein>
<evidence type="ECO:0000259" key="1">
    <source>
        <dbReference type="PROSITE" id="PS51186"/>
    </source>
</evidence>
<proteinExistence type="predicted"/>
<dbReference type="KEGG" id="cher:DK880_00844"/>
<accession>A0A2Z3LI03</accession>
<evidence type="ECO:0000313" key="3">
    <source>
        <dbReference type="Proteomes" id="UP000245872"/>
    </source>
</evidence>
<reference evidence="2 3" key="1">
    <citation type="submission" date="2018-05" db="EMBL/GenBank/DDBJ databases">
        <title>Candidatus Cardinium hertigii Genome Assembly.</title>
        <authorList>
            <person name="Showmaker K.C."/>
            <person name="Walden K.O."/>
            <person name="Fields C.J."/>
            <person name="Lambert K.N."/>
            <person name="Hudson M.E."/>
        </authorList>
    </citation>
    <scope>NUCLEOTIDE SEQUENCE [LARGE SCALE GENOMIC DNA]</scope>
    <source>
        <strain evidence="3">cHgTN10</strain>
    </source>
</reference>
<keyword evidence="3" id="KW-1185">Reference proteome</keyword>
<dbReference type="PROSITE" id="PS51186">
    <property type="entry name" value="GNAT"/>
    <property type="match status" value="1"/>
</dbReference>
<dbReference type="GO" id="GO:0016747">
    <property type="term" value="F:acyltransferase activity, transferring groups other than amino-acyl groups"/>
    <property type="evidence" value="ECO:0007669"/>
    <property type="project" value="InterPro"/>
</dbReference>
<evidence type="ECO:0000313" key="2">
    <source>
        <dbReference type="EMBL" id="AWN82145.1"/>
    </source>
</evidence>
<dbReference type="EMBL" id="CP029619">
    <property type="protein sequence ID" value="AWN82145.1"/>
    <property type="molecule type" value="Genomic_DNA"/>
</dbReference>
<gene>
    <name evidence="2" type="ORF">DK880_00844</name>
</gene>
<feature type="domain" description="N-acetyltransferase" evidence="1">
    <location>
        <begin position="29"/>
        <end position="197"/>
    </location>
</feature>
<dbReference type="InterPro" id="IPR000182">
    <property type="entry name" value="GNAT_dom"/>
</dbReference>
<name>A0A2Z3LI03_9BACT</name>
<dbReference type="CDD" id="cd04301">
    <property type="entry name" value="NAT_SF"/>
    <property type="match status" value="1"/>
</dbReference>
<dbReference type="Proteomes" id="UP000245872">
    <property type="component" value="Chromosome"/>
</dbReference>
<dbReference type="InterPro" id="IPR016181">
    <property type="entry name" value="Acyl_CoA_acyltransferase"/>
</dbReference>
<organism evidence="2 3">
    <name type="scientific">Candidatus Cardinium hertigii</name>
    <dbReference type="NCBI Taxonomy" id="247481"/>
    <lineage>
        <taxon>Bacteria</taxon>
        <taxon>Pseudomonadati</taxon>
        <taxon>Bacteroidota</taxon>
        <taxon>Cytophagia</taxon>
        <taxon>Cytophagales</taxon>
        <taxon>Amoebophilaceae</taxon>
        <taxon>Candidatus Cardinium</taxon>
    </lineage>
</organism>
<dbReference type="SUPFAM" id="SSF55729">
    <property type="entry name" value="Acyl-CoA N-acyltransferases (Nat)"/>
    <property type="match status" value="1"/>
</dbReference>
<dbReference type="Pfam" id="PF00583">
    <property type="entry name" value="Acetyltransf_1"/>
    <property type="match status" value="1"/>
</dbReference>
<dbReference type="Gene3D" id="3.40.630.30">
    <property type="match status" value="1"/>
</dbReference>